<dbReference type="PANTHER" id="PTHR47668:SF1">
    <property type="entry name" value="DIENELACTONE HYDROLASE DOMAIN-CONTAINING PROTEIN-RELATED"/>
    <property type="match status" value="1"/>
</dbReference>
<proteinExistence type="predicted"/>
<evidence type="ECO:0000259" key="1">
    <source>
        <dbReference type="Pfam" id="PF01738"/>
    </source>
</evidence>
<dbReference type="EMBL" id="JAKJXP020000096">
    <property type="protein sequence ID" value="KAK7746611.1"/>
    <property type="molecule type" value="Genomic_DNA"/>
</dbReference>
<evidence type="ECO:0000313" key="3">
    <source>
        <dbReference type="Proteomes" id="UP001320420"/>
    </source>
</evidence>
<gene>
    <name evidence="2" type="ORF">SLS62_009332</name>
</gene>
<accession>A0AAN9UGN2</accession>
<comment type="caution">
    <text evidence="2">The sequence shown here is derived from an EMBL/GenBank/DDBJ whole genome shotgun (WGS) entry which is preliminary data.</text>
</comment>
<dbReference type="Gene3D" id="3.40.50.1820">
    <property type="entry name" value="alpha/beta hydrolase"/>
    <property type="match status" value="1"/>
</dbReference>
<dbReference type="PANTHER" id="PTHR47668">
    <property type="entry name" value="DIENELACTONE HYDROLASE FAMILY PROTEIN (AFU_ORTHOLOGUE AFUA_6G01940)"/>
    <property type="match status" value="1"/>
</dbReference>
<sequence>MDDITGPKTATRAILYMYDIFGFRSQSLQGADILAHSSPKPCLVVMVDWFQGAAAQEAWFASGRDEDRRLARHFVDTTASPARVLPRVLDFLAKAKSTYFPGVQRWGAVGFCWGAKLVSLVVAAGGEDASPLLAAAAQSSPARLDPEEAKRITVPMAVLASAGEDADVVRRYGDSLQGEKYVETFGGQVHGWMSARGELEKAEVRSEYERGYKILIDFFDKYL</sequence>
<dbReference type="Proteomes" id="UP001320420">
    <property type="component" value="Unassembled WGS sequence"/>
</dbReference>
<reference evidence="2 3" key="1">
    <citation type="submission" date="2024-02" db="EMBL/GenBank/DDBJ databases">
        <title>De novo assembly and annotation of 12 fungi associated with fruit tree decline syndrome in Ontario, Canada.</title>
        <authorList>
            <person name="Sulman M."/>
            <person name="Ellouze W."/>
            <person name="Ilyukhin E."/>
        </authorList>
    </citation>
    <scope>NUCLEOTIDE SEQUENCE [LARGE SCALE GENOMIC DNA]</scope>
    <source>
        <strain evidence="2 3">M11/M66-122</strain>
    </source>
</reference>
<feature type="domain" description="Dienelactone hydrolase" evidence="1">
    <location>
        <begin position="6"/>
        <end position="222"/>
    </location>
</feature>
<keyword evidence="3" id="KW-1185">Reference proteome</keyword>
<dbReference type="InterPro" id="IPR002925">
    <property type="entry name" value="Dienelactn_hydro"/>
</dbReference>
<dbReference type="GO" id="GO:0016787">
    <property type="term" value="F:hydrolase activity"/>
    <property type="evidence" value="ECO:0007669"/>
    <property type="project" value="InterPro"/>
</dbReference>
<organism evidence="2 3">
    <name type="scientific">Diatrype stigma</name>
    <dbReference type="NCBI Taxonomy" id="117547"/>
    <lineage>
        <taxon>Eukaryota</taxon>
        <taxon>Fungi</taxon>
        <taxon>Dikarya</taxon>
        <taxon>Ascomycota</taxon>
        <taxon>Pezizomycotina</taxon>
        <taxon>Sordariomycetes</taxon>
        <taxon>Xylariomycetidae</taxon>
        <taxon>Xylariales</taxon>
        <taxon>Diatrypaceae</taxon>
        <taxon>Diatrype</taxon>
    </lineage>
</organism>
<dbReference type="AlphaFoldDB" id="A0AAN9UGN2"/>
<name>A0AAN9UGN2_9PEZI</name>
<evidence type="ECO:0000313" key="2">
    <source>
        <dbReference type="EMBL" id="KAK7746611.1"/>
    </source>
</evidence>
<protein>
    <recommendedName>
        <fullName evidence="1">Dienelactone hydrolase domain-containing protein</fullName>
    </recommendedName>
</protein>
<dbReference type="Pfam" id="PF01738">
    <property type="entry name" value="DLH"/>
    <property type="match status" value="1"/>
</dbReference>
<dbReference type="InterPro" id="IPR029058">
    <property type="entry name" value="AB_hydrolase_fold"/>
</dbReference>
<dbReference type="SUPFAM" id="SSF53474">
    <property type="entry name" value="alpha/beta-Hydrolases"/>
    <property type="match status" value="1"/>
</dbReference>